<evidence type="ECO:0000313" key="2">
    <source>
        <dbReference type="Proteomes" id="UP001154282"/>
    </source>
</evidence>
<name>A0AAV0R9B6_9ROSI</name>
<dbReference type="Proteomes" id="UP001154282">
    <property type="component" value="Unassembled WGS sequence"/>
</dbReference>
<organism evidence="1 2">
    <name type="scientific">Linum tenue</name>
    <dbReference type="NCBI Taxonomy" id="586396"/>
    <lineage>
        <taxon>Eukaryota</taxon>
        <taxon>Viridiplantae</taxon>
        <taxon>Streptophyta</taxon>
        <taxon>Embryophyta</taxon>
        <taxon>Tracheophyta</taxon>
        <taxon>Spermatophyta</taxon>
        <taxon>Magnoliopsida</taxon>
        <taxon>eudicotyledons</taxon>
        <taxon>Gunneridae</taxon>
        <taxon>Pentapetalae</taxon>
        <taxon>rosids</taxon>
        <taxon>fabids</taxon>
        <taxon>Malpighiales</taxon>
        <taxon>Linaceae</taxon>
        <taxon>Linum</taxon>
    </lineage>
</organism>
<comment type="caution">
    <text evidence="1">The sequence shown here is derived from an EMBL/GenBank/DDBJ whole genome shotgun (WGS) entry which is preliminary data.</text>
</comment>
<protein>
    <submittedName>
        <fullName evidence="1">Uncharacterized protein</fullName>
    </submittedName>
</protein>
<accession>A0AAV0R9B6</accession>
<proteinExistence type="predicted"/>
<keyword evidence="2" id="KW-1185">Reference proteome</keyword>
<reference evidence="1" key="1">
    <citation type="submission" date="2022-08" db="EMBL/GenBank/DDBJ databases">
        <authorList>
            <person name="Gutierrez-Valencia J."/>
        </authorList>
    </citation>
    <scope>NUCLEOTIDE SEQUENCE</scope>
</reference>
<evidence type="ECO:0000313" key="1">
    <source>
        <dbReference type="EMBL" id="CAI0553032.1"/>
    </source>
</evidence>
<dbReference type="AlphaFoldDB" id="A0AAV0R9B6"/>
<dbReference type="EMBL" id="CAMGYJ010000010">
    <property type="protein sequence ID" value="CAI0553032.1"/>
    <property type="molecule type" value="Genomic_DNA"/>
</dbReference>
<gene>
    <name evidence="1" type="ORF">LITE_LOCUS46684</name>
</gene>
<sequence>MTMSFLDQKVKQKRKVTKYKLWTRCLKSWASPNSWLGFSAISQVITECSEIQFFMELLVVGA</sequence>